<protein>
    <submittedName>
        <fullName evidence="2">Uncharacterized protein</fullName>
    </submittedName>
</protein>
<gene>
    <name evidence="2" type="ORF">B9J77_01675</name>
</gene>
<dbReference type="AlphaFoldDB" id="A0A399FZF7"/>
<dbReference type="Proteomes" id="UP000266287">
    <property type="component" value="Unassembled WGS sequence"/>
</dbReference>
<feature type="transmembrane region" description="Helical" evidence="1">
    <location>
        <begin position="57"/>
        <end position="76"/>
    </location>
</feature>
<comment type="caution">
    <text evidence="2">The sequence shown here is derived from an EMBL/GenBank/DDBJ whole genome shotgun (WGS) entry which is preliminary data.</text>
</comment>
<feature type="transmembrane region" description="Helical" evidence="1">
    <location>
        <begin position="18"/>
        <end position="37"/>
    </location>
</feature>
<keyword evidence="1" id="KW-1133">Transmembrane helix</keyword>
<reference evidence="2 3" key="1">
    <citation type="submission" date="2018-08" db="EMBL/GenBank/DDBJ databases">
        <title>Draft genome of candidate division NPL-UPA2 bacterium Unc8 that adapted to ultra-basic serpentinizing groundwater.</title>
        <authorList>
            <person name="Ishii S."/>
            <person name="Suzuki S."/>
            <person name="Nealson K.H."/>
        </authorList>
    </citation>
    <scope>NUCLEOTIDE SEQUENCE [LARGE SCALE GENOMIC DNA]</scope>
    <source>
        <strain evidence="2">Unc8</strain>
    </source>
</reference>
<keyword evidence="1" id="KW-0472">Membrane</keyword>
<proteinExistence type="predicted"/>
<organism evidence="2 3">
    <name type="scientific">candidate division NPL-UPA2 bacterium Unc8</name>
    <dbReference type="NCBI Taxonomy" id="1980939"/>
    <lineage>
        <taxon>Bacteria</taxon>
    </lineage>
</organism>
<sequence length="79" mass="9292">MGETANTCAGTIRLKHTLYSIILSLSCQIKAIFLQYVRSWYKIIKKEKRKKERGQVLTFNLHFCLLTFELVLKLVISDW</sequence>
<evidence type="ECO:0000256" key="1">
    <source>
        <dbReference type="SAM" id="Phobius"/>
    </source>
</evidence>
<name>A0A399FZF7_UNCN2</name>
<evidence type="ECO:0000313" key="3">
    <source>
        <dbReference type="Proteomes" id="UP000266287"/>
    </source>
</evidence>
<accession>A0A399FZF7</accession>
<dbReference type="EMBL" id="NDHY01000002">
    <property type="protein sequence ID" value="RII00750.1"/>
    <property type="molecule type" value="Genomic_DNA"/>
</dbReference>
<evidence type="ECO:0000313" key="2">
    <source>
        <dbReference type="EMBL" id="RII00750.1"/>
    </source>
</evidence>
<keyword evidence="1" id="KW-0812">Transmembrane</keyword>